<accession>A0A4Z1KS88</accession>
<dbReference type="EMBL" id="PQXO01000205">
    <property type="protein sequence ID" value="TGO87764.1"/>
    <property type="molecule type" value="Genomic_DNA"/>
</dbReference>
<comment type="caution">
    <text evidence="1">The sequence shown here is derived from an EMBL/GenBank/DDBJ whole genome shotgun (WGS) entry which is preliminary data.</text>
</comment>
<protein>
    <submittedName>
        <fullName evidence="1">Uncharacterized protein</fullName>
    </submittedName>
</protein>
<reference evidence="1 2" key="1">
    <citation type="submission" date="2017-12" db="EMBL/GenBank/DDBJ databases">
        <title>Comparative genomics of Botrytis spp.</title>
        <authorList>
            <person name="Valero-Jimenez C.A."/>
            <person name="Tapia P."/>
            <person name="Veloso J."/>
            <person name="Silva-Moreno E."/>
            <person name="Staats M."/>
            <person name="Valdes J.H."/>
            <person name="Van Kan J.A.L."/>
        </authorList>
    </citation>
    <scope>NUCLEOTIDE SEQUENCE [LARGE SCALE GENOMIC DNA]</scope>
    <source>
        <strain evidence="1 2">MUCL3349</strain>
    </source>
</reference>
<evidence type="ECO:0000313" key="1">
    <source>
        <dbReference type="EMBL" id="TGO87764.1"/>
    </source>
</evidence>
<name>A0A4Z1KS88_9HELO</name>
<gene>
    <name evidence="1" type="ORF">BPOR_0205g00090</name>
</gene>
<evidence type="ECO:0000313" key="2">
    <source>
        <dbReference type="Proteomes" id="UP000297280"/>
    </source>
</evidence>
<dbReference type="Proteomes" id="UP000297280">
    <property type="component" value="Unassembled WGS sequence"/>
</dbReference>
<organism evidence="1 2">
    <name type="scientific">Botrytis porri</name>
    <dbReference type="NCBI Taxonomy" id="87229"/>
    <lineage>
        <taxon>Eukaryota</taxon>
        <taxon>Fungi</taxon>
        <taxon>Dikarya</taxon>
        <taxon>Ascomycota</taxon>
        <taxon>Pezizomycotina</taxon>
        <taxon>Leotiomycetes</taxon>
        <taxon>Helotiales</taxon>
        <taxon>Sclerotiniaceae</taxon>
        <taxon>Botrytis</taxon>
    </lineage>
</organism>
<dbReference type="AlphaFoldDB" id="A0A4Z1KS88"/>
<dbReference type="InterPro" id="IPR036770">
    <property type="entry name" value="Ankyrin_rpt-contain_sf"/>
</dbReference>
<sequence length="255" mass="28883">MAAMSGDTEIVRTSLYPPSCSTVDDANFIDRPFVPQESSARRSLLKAQMSIGNLEMYKYLEEFFPRPAQRPTESVLTRHIGLENFEIVKYILDTTGAFFSENGSAHGAKRQDIIYLLLKYGLDANFARLDEHKLEWLGDKPISKEAQARNKLLIRKFLDRGASLYRVQTANIALEWVVSREDTVMVEMLLASEIDLASCGGRILRLAVSLGLDLMEDILHAEFFNLSILQRARWMMISGGRIDPEKREPSDYVGS</sequence>
<proteinExistence type="predicted"/>
<dbReference type="Gene3D" id="1.25.40.20">
    <property type="entry name" value="Ankyrin repeat-containing domain"/>
    <property type="match status" value="1"/>
</dbReference>
<keyword evidence="2" id="KW-1185">Reference proteome</keyword>